<keyword evidence="6" id="KW-1185">Reference proteome</keyword>
<protein>
    <recommendedName>
        <fullName evidence="7">Insulin-like growth factor binding protein, N-terminal</fullName>
    </recommendedName>
</protein>
<dbReference type="PANTHER" id="PTHR39767:SF2">
    <property type="entry name" value="CHROMOSOME UNDETERMINED SCAFFOLD_1, WHOLE GENOME SHOTGUN SEQUENCE"/>
    <property type="match status" value="1"/>
</dbReference>
<dbReference type="Proteomes" id="UP000689195">
    <property type="component" value="Unassembled WGS sequence"/>
</dbReference>
<evidence type="ECO:0000256" key="2">
    <source>
        <dbReference type="ARBA" id="ARBA00022737"/>
    </source>
</evidence>
<keyword evidence="2" id="KW-0677">Repeat</keyword>
<dbReference type="NCBIfam" id="TIGR02232">
    <property type="entry name" value="myxo_disulf_rpt"/>
    <property type="match status" value="5"/>
</dbReference>
<gene>
    <name evidence="5" type="ORF">PPENT_87.1.T1130179</name>
</gene>
<evidence type="ECO:0000256" key="4">
    <source>
        <dbReference type="SAM" id="Phobius"/>
    </source>
</evidence>
<evidence type="ECO:0000313" key="5">
    <source>
        <dbReference type="EMBL" id="CAD8196848.1"/>
    </source>
</evidence>
<keyword evidence="3" id="KW-1015">Disulfide bond</keyword>
<sequence>MRSKCQDLYYESFTTSTFTTDEGKSLQQQGWNLKGQYGIYSDCGPTRLFGGYQNFANGTSITLLKQLPPHYSIKISVQFWKIDSWDDEHFYLFIDNQQAFSGTYDVSGIPRCGLTNWDDRIVQIDREQLHTYQSVLILMTTDLDTFDEFWGIRNFKLYIYPCPAGCQICDSGNTRVDCIVWIVIDSSLLDADLDQLVIDGWEIKNGCQQKSYCASMPILGGQGCFGKGTILTRRLNLPPHDKLKLKLRYIFIDTWENEFTQILIDDTIISTFPYNYANQVIRNLCGQIFNEKNQLLELTISHTSSQATLKIINNLDQGLINESFGIRDFQIFIACVFGDSFNQACGVICGNGIKEGFEQCDDGNIYPYDGCFNCEYSCVEGCSHCVFGVCFECEDFYEIQPYFNTCTPNLMDKKISLWETCDDELNYLTCKDGKFFCPYNCQFCIFGQCQICIENYELINNQCEPICQEQFFTNDIECQDFNLFAFDQCHQCSFELEEGCSLHSHGQCIQCQEGWEFDEEQSKCRPICGDFNIRGDEQCDYYQIKSYKQVYRCEFCKYTCQPECIDCQFGMCYECSTGWEIRNFKCETICNDNLINGLEDCDDSNTIKFDGCHQCHNDCQQECSYCYRGICLECIFGWRLTQEFKCQSNCGDGLVALISIEQCDDSNLIQFDGCHLCQLEQFCGDGIVSIPEQCDDMNEIPYDGCFQCLYQCELDCKFCNQGVCQIDCEAGYQFIDNQCQEICGNGIVTISEQCDDMNQTPYDGCFQCFYQCELDCEFCNEGICQKDCEHGYQFIGNQCQEVCGDGIVTNSEQCDDMNDIPYDGCYKCEIECSNNCQLCQQGQCILCNESYALSQMENQCKSICGDGILKDDEECDDKNFIDNDGCSKNCKIEQDFVCKNFEYTFTLCTYKQYPKFQATLLNQISFNSQYVKLNFDQLVKTKLNGSFIDQIQANILDLNLESYQINILSLQDASQTLSQVEYIVEILFKTQLTHIPILEVKLLDQLYNEYDSPLINQYLTIRLLQSKYLDEQELQSAIHVKDSAYYALMIIGGSGFVLFLSGSSFFISAILEILQQQSYLRFINVQSTITSAYIGQGLVQFFLYICNWREFC</sequence>
<name>A0A8S1X337_9CILI</name>
<keyword evidence="4" id="KW-0472">Membrane</keyword>
<dbReference type="AlphaFoldDB" id="A0A8S1X337"/>
<evidence type="ECO:0000256" key="3">
    <source>
        <dbReference type="ARBA" id="ARBA00023157"/>
    </source>
</evidence>
<dbReference type="EMBL" id="CAJJDO010000113">
    <property type="protein sequence ID" value="CAD8196848.1"/>
    <property type="molecule type" value="Genomic_DNA"/>
</dbReference>
<keyword evidence="4" id="KW-1133">Transmembrane helix</keyword>
<comment type="caution">
    <text evidence="5">The sequence shown here is derived from an EMBL/GenBank/DDBJ whole genome shotgun (WGS) entry which is preliminary data.</text>
</comment>
<keyword evidence="4" id="KW-0812">Transmembrane</keyword>
<dbReference type="InterPro" id="IPR011936">
    <property type="entry name" value="Myxo_disulph_rpt"/>
</dbReference>
<feature type="transmembrane region" description="Helical" evidence="4">
    <location>
        <begin position="1044"/>
        <end position="1071"/>
    </location>
</feature>
<dbReference type="Pfam" id="PF13948">
    <property type="entry name" value="DUF4215"/>
    <property type="match status" value="9"/>
</dbReference>
<evidence type="ECO:0008006" key="7">
    <source>
        <dbReference type="Google" id="ProtNLM"/>
    </source>
</evidence>
<reference evidence="5" key="1">
    <citation type="submission" date="2021-01" db="EMBL/GenBank/DDBJ databases">
        <authorList>
            <consortium name="Genoscope - CEA"/>
            <person name="William W."/>
        </authorList>
    </citation>
    <scope>NUCLEOTIDE SEQUENCE</scope>
</reference>
<proteinExistence type="predicted"/>
<evidence type="ECO:0000256" key="1">
    <source>
        <dbReference type="ARBA" id="ARBA00022729"/>
    </source>
</evidence>
<dbReference type="OrthoDB" id="282383at2759"/>
<dbReference type="PANTHER" id="PTHR39767">
    <property type="entry name" value="CALCIUM/CALMODULIN-BINDING MEMBRANE PROTEIN PCM4-RELATED"/>
    <property type="match status" value="1"/>
</dbReference>
<keyword evidence="1" id="KW-0732">Signal</keyword>
<evidence type="ECO:0000313" key="6">
    <source>
        <dbReference type="Proteomes" id="UP000689195"/>
    </source>
</evidence>
<accession>A0A8S1X337</accession>
<organism evidence="5 6">
    <name type="scientific">Paramecium pentaurelia</name>
    <dbReference type="NCBI Taxonomy" id="43138"/>
    <lineage>
        <taxon>Eukaryota</taxon>
        <taxon>Sar</taxon>
        <taxon>Alveolata</taxon>
        <taxon>Ciliophora</taxon>
        <taxon>Intramacronucleata</taxon>
        <taxon>Oligohymenophorea</taxon>
        <taxon>Peniculida</taxon>
        <taxon>Parameciidae</taxon>
        <taxon>Paramecium</taxon>
    </lineage>
</organism>